<reference evidence="1" key="1">
    <citation type="journal article" date="2014" name="Front. Microbiol.">
        <title>High frequency of phylogenetically diverse reductive dehalogenase-homologous genes in deep subseafloor sedimentary metagenomes.</title>
        <authorList>
            <person name="Kawai M."/>
            <person name="Futagami T."/>
            <person name="Toyoda A."/>
            <person name="Takaki Y."/>
            <person name="Nishi S."/>
            <person name="Hori S."/>
            <person name="Arai W."/>
            <person name="Tsubouchi T."/>
            <person name="Morono Y."/>
            <person name="Uchiyama I."/>
            <person name="Ito T."/>
            <person name="Fujiyama A."/>
            <person name="Inagaki F."/>
            <person name="Takami H."/>
        </authorList>
    </citation>
    <scope>NUCLEOTIDE SEQUENCE</scope>
    <source>
        <strain evidence="1">Expedition CK06-06</strain>
    </source>
</reference>
<sequence>MIYSDEMGYSESASTTLVAMTGSPYYPLIDGRLIQVKLGASGDAVTTLIENVTVKLTSPKWGVPLYVTVEGNNLRTATVPPIPKGVQNCDLPVKTGSKITIEVMNRTGATPVTPRYQLIGVFEG</sequence>
<proteinExistence type="predicted"/>
<accession>X1LKL1</accession>
<gene>
    <name evidence="1" type="ORF">S06H3_03887</name>
</gene>
<dbReference type="EMBL" id="BARV01001314">
    <property type="protein sequence ID" value="GAH94658.1"/>
    <property type="molecule type" value="Genomic_DNA"/>
</dbReference>
<name>X1LKL1_9ZZZZ</name>
<dbReference type="AlphaFoldDB" id="X1LKL1"/>
<protein>
    <submittedName>
        <fullName evidence="1">Uncharacterized protein</fullName>
    </submittedName>
</protein>
<comment type="caution">
    <text evidence="1">The sequence shown here is derived from an EMBL/GenBank/DDBJ whole genome shotgun (WGS) entry which is preliminary data.</text>
</comment>
<organism evidence="1">
    <name type="scientific">marine sediment metagenome</name>
    <dbReference type="NCBI Taxonomy" id="412755"/>
    <lineage>
        <taxon>unclassified sequences</taxon>
        <taxon>metagenomes</taxon>
        <taxon>ecological metagenomes</taxon>
    </lineage>
</organism>
<evidence type="ECO:0000313" key="1">
    <source>
        <dbReference type="EMBL" id="GAH94658.1"/>
    </source>
</evidence>